<dbReference type="RefSeq" id="WP_084410038.1">
    <property type="nucleotide sequence ID" value="NZ_FWXR01000008.1"/>
</dbReference>
<accession>A0A1W2BZB2</accession>
<keyword evidence="1" id="KW-0732">Signal</keyword>
<dbReference type="InterPro" id="IPR031817">
    <property type="entry name" value="DotD"/>
</dbReference>
<dbReference type="Gene3D" id="3.55.50.60">
    <property type="entry name" value="DotD protein"/>
    <property type="match status" value="1"/>
</dbReference>
<feature type="signal peptide" evidence="1">
    <location>
        <begin position="1"/>
        <end position="26"/>
    </location>
</feature>
<dbReference type="Proteomes" id="UP000192656">
    <property type="component" value="Unassembled WGS sequence"/>
</dbReference>
<dbReference type="STRING" id="937218.SAMN06297251_10857"/>
<dbReference type="PROSITE" id="PS51257">
    <property type="entry name" value="PROKAR_LIPOPROTEIN"/>
    <property type="match status" value="1"/>
</dbReference>
<protein>
    <submittedName>
        <fullName evidence="2">DotD protein</fullName>
    </submittedName>
</protein>
<proteinExistence type="predicted"/>
<evidence type="ECO:0000313" key="3">
    <source>
        <dbReference type="Proteomes" id="UP000192656"/>
    </source>
</evidence>
<evidence type="ECO:0000256" key="1">
    <source>
        <dbReference type="SAM" id="SignalP"/>
    </source>
</evidence>
<keyword evidence="3" id="KW-1185">Reference proteome</keyword>
<evidence type="ECO:0000313" key="2">
    <source>
        <dbReference type="EMBL" id="SMC78325.1"/>
    </source>
</evidence>
<dbReference type="EMBL" id="FWXR01000008">
    <property type="protein sequence ID" value="SMC78325.1"/>
    <property type="molecule type" value="Genomic_DNA"/>
</dbReference>
<gene>
    <name evidence="2" type="ORF">SAMN06297251_10857</name>
</gene>
<reference evidence="2 3" key="1">
    <citation type="submission" date="2017-04" db="EMBL/GenBank/DDBJ databases">
        <authorList>
            <person name="Afonso C.L."/>
            <person name="Miller P.J."/>
            <person name="Scott M.A."/>
            <person name="Spackman E."/>
            <person name="Goraichik I."/>
            <person name="Dimitrov K.M."/>
            <person name="Suarez D.L."/>
            <person name="Swayne D.E."/>
        </authorList>
    </citation>
    <scope>NUCLEOTIDE SEQUENCE [LARGE SCALE GENOMIC DNA]</scope>
    <source>
        <strain evidence="2 3">CGMCC 1.10972</strain>
    </source>
</reference>
<name>A0A1W2BZB2_9HYPH</name>
<organism evidence="2 3">
    <name type="scientific">Fulvimarina manganoxydans</name>
    <dbReference type="NCBI Taxonomy" id="937218"/>
    <lineage>
        <taxon>Bacteria</taxon>
        <taxon>Pseudomonadati</taxon>
        <taxon>Pseudomonadota</taxon>
        <taxon>Alphaproteobacteria</taxon>
        <taxon>Hyphomicrobiales</taxon>
        <taxon>Aurantimonadaceae</taxon>
        <taxon>Fulvimarina</taxon>
    </lineage>
</organism>
<feature type="chain" id="PRO_5012574240" evidence="1">
    <location>
        <begin position="27"/>
        <end position="171"/>
    </location>
</feature>
<dbReference type="Pfam" id="PF16816">
    <property type="entry name" value="DotD"/>
    <property type="match status" value="1"/>
</dbReference>
<dbReference type="InterPro" id="IPR038140">
    <property type="entry name" value="DotD_sf"/>
</dbReference>
<sequence length="171" mass="18690">MQRDKLRLLAVIAPALLFTGCARPVADPSLAGVEAYIDQQTAFTVDNKAYAARYSALASTNPNAVDVVPSAIQNEWLLLVDGDFNGTVEDLTKKMAALLDYRVAADGEKPPSPIFVAVHQYNLSAIGLLREGFAQARTRATLTVDQFNRVLTVHYLRPEQSPVPHQDDVIL</sequence>
<dbReference type="OrthoDB" id="7840164at2"/>
<dbReference type="AlphaFoldDB" id="A0A1W2BZB2"/>